<dbReference type="GO" id="GO:0005576">
    <property type="term" value="C:extracellular region"/>
    <property type="evidence" value="ECO:0007669"/>
    <property type="project" value="UniProtKB-SubCell"/>
</dbReference>
<protein>
    <recommendedName>
        <fullName evidence="6">S-protein homolog</fullName>
    </recommendedName>
</protein>
<keyword evidence="3 6" id="KW-0713">Self-incompatibility</keyword>
<organism evidence="7 8">
    <name type="scientific">Lupinus luteus</name>
    <name type="common">European yellow lupine</name>
    <dbReference type="NCBI Taxonomy" id="3873"/>
    <lineage>
        <taxon>Eukaryota</taxon>
        <taxon>Viridiplantae</taxon>
        <taxon>Streptophyta</taxon>
        <taxon>Embryophyta</taxon>
        <taxon>Tracheophyta</taxon>
        <taxon>Spermatophyta</taxon>
        <taxon>Magnoliopsida</taxon>
        <taxon>eudicotyledons</taxon>
        <taxon>Gunneridae</taxon>
        <taxon>Pentapetalae</taxon>
        <taxon>rosids</taxon>
        <taxon>fabids</taxon>
        <taxon>Fabales</taxon>
        <taxon>Fabaceae</taxon>
        <taxon>Papilionoideae</taxon>
        <taxon>50 kb inversion clade</taxon>
        <taxon>genistoids sensu lato</taxon>
        <taxon>core genistoids</taxon>
        <taxon>Genisteae</taxon>
        <taxon>Lupinus</taxon>
    </lineage>
</organism>
<evidence type="ECO:0000256" key="1">
    <source>
        <dbReference type="ARBA" id="ARBA00004613"/>
    </source>
</evidence>
<evidence type="ECO:0000256" key="6">
    <source>
        <dbReference type="RuleBase" id="RU367044"/>
    </source>
</evidence>
<evidence type="ECO:0000313" key="8">
    <source>
        <dbReference type="Proteomes" id="UP001497480"/>
    </source>
</evidence>
<dbReference type="GO" id="GO:0060320">
    <property type="term" value="P:rejection of self pollen"/>
    <property type="evidence" value="ECO:0007669"/>
    <property type="project" value="UniProtKB-KW"/>
</dbReference>
<reference evidence="7 8" key="1">
    <citation type="submission" date="2024-03" db="EMBL/GenBank/DDBJ databases">
        <authorList>
            <person name="Martinez-Hernandez J."/>
        </authorList>
    </citation>
    <scope>NUCLEOTIDE SEQUENCE [LARGE SCALE GENOMIC DNA]</scope>
</reference>
<keyword evidence="4 6" id="KW-0964">Secreted</keyword>
<sequence length="171" mass="19856">MIPLMKKSVLSWFMLIAILVTLQMMDGVEAIDIIPKVVVEITNAVESSQLSFHCKDKTRDNGFHTLAPNATYSFGFKIDTFFQSTLWFCLFTWQNQKEDSHYTDIYVKTRDDCKNYNWIIGQSGPCKLLNEDDKNENCYPWNDKEQHEFQGRKILLIANITTQQEPPLSCS</sequence>
<comment type="similarity">
    <text evidence="2 6">Belongs to the plant self-incompatibility (S1) protein family.</text>
</comment>
<keyword evidence="5 6" id="KW-0732">Signal</keyword>
<feature type="signal peptide" evidence="6">
    <location>
        <begin position="1"/>
        <end position="30"/>
    </location>
</feature>
<accession>A0AAV1X7H0</accession>
<gene>
    <name evidence="7" type="ORF">LLUT_LOCUS18221</name>
</gene>
<dbReference type="InterPro" id="IPR010264">
    <property type="entry name" value="Self-incomp_S1"/>
</dbReference>
<evidence type="ECO:0000256" key="4">
    <source>
        <dbReference type="ARBA" id="ARBA00022525"/>
    </source>
</evidence>
<comment type="subcellular location">
    <subcellularLocation>
        <location evidence="1 6">Secreted</location>
    </subcellularLocation>
</comment>
<evidence type="ECO:0000256" key="2">
    <source>
        <dbReference type="ARBA" id="ARBA00005581"/>
    </source>
</evidence>
<feature type="chain" id="PRO_5043108154" description="S-protein homolog" evidence="6">
    <location>
        <begin position="31"/>
        <end position="171"/>
    </location>
</feature>
<proteinExistence type="inferred from homology"/>
<keyword evidence="8" id="KW-1185">Reference proteome</keyword>
<dbReference type="PANTHER" id="PTHR31232:SF43">
    <property type="entry name" value="S-PROTEIN HOMOLOG 29-RELATED"/>
    <property type="match status" value="1"/>
</dbReference>
<dbReference type="PANTHER" id="PTHR31232">
    <property type="match status" value="1"/>
</dbReference>
<evidence type="ECO:0000256" key="3">
    <source>
        <dbReference type="ARBA" id="ARBA00022471"/>
    </source>
</evidence>
<dbReference type="EMBL" id="CAXHTB010000012">
    <property type="protein sequence ID" value="CAL0317161.1"/>
    <property type="molecule type" value="Genomic_DNA"/>
</dbReference>
<name>A0AAV1X7H0_LUPLU</name>
<evidence type="ECO:0000256" key="5">
    <source>
        <dbReference type="ARBA" id="ARBA00022729"/>
    </source>
</evidence>
<dbReference type="Pfam" id="PF05938">
    <property type="entry name" value="Self-incomp_S1"/>
    <property type="match status" value="1"/>
</dbReference>
<evidence type="ECO:0000313" key="7">
    <source>
        <dbReference type="EMBL" id="CAL0317161.1"/>
    </source>
</evidence>
<dbReference type="AlphaFoldDB" id="A0AAV1X7H0"/>
<dbReference type="Proteomes" id="UP001497480">
    <property type="component" value="Unassembled WGS sequence"/>
</dbReference>
<comment type="caution">
    <text evidence="7">The sequence shown here is derived from an EMBL/GenBank/DDBJ whole genome shotgun (WGS) entry which is preliminary data.</text>
</comment>